<dbReference type="PROSITE" id="PS50043">
    <property type="entry name" value="HTH_LUXR_2"/>
    <property type="match status" value="1"/>
</dbReference>
<proteinExistence type="predicted"/>
<dbReference type="InterPro" id="IPR039420">
    <property type="entry name" value="WalR-like"/>
</dbReference>
<dbReference type="GO" id="GO:0003677">
    <property type="term" value="F:DNA binding"/>
    <property type="evidence" value="ECO:0007669"/>
    <property type="project" value="UniProtKB-KW"/>
</dbReference>
<dbReference type="Pfam" id="PF00072">
    <property type="entry name" value="Response_reg"/>
    <property type="match status" value="1"/>
</dbReference>
<dbReference type="SMART" id="SM00448">
    <property type="entry name" value="REC"/>
    <property type="match status" value="1"/>
</dbReference>
<keyword evidence="2" id="KW-0238">DNA-binding</keyword>
<reference evidence="8" key="2">
    <citation type="journal article" date="2017" name="Plant Physiol. Biochem.">
        <title>Differential oxidative and antioxidative response of duckweed Lemna minor toward plant growth promoting/inhibiting bacteria.</title>
        <authorList>
            <person name="Ishizawa H."/>
            <person name="Kuroda M."/>
            <person name="Morikawa M."/>
            <person name="Ike M."/>
        </authorList>
    </citation>
    <scope>NUCLEOTIDE SEQUENCE [LARGE SCALE GENOMIC DNA]</scope>
    <source>
        <strain evidence="8">M6</strain>
    </source>
</reference>
<dbReference type="GO" id="GO:0006355">
    <property type="term" value="P:regulation of DNA-templated transcription"/>
    <property type="evidence" value="ECO:0007669"/>
    <property type="project" value="InterPro"/>
</dbReference>
<dbReference type="InterPro" id="IPR016032">
    <property type="entry name" value="Sig_transdc_resp-reg_C-effctor"/>
</dbReference>
<dbReference type="SMART" id="SM00421">
    <property type="entry name" value="HTH_LUXR"/>
    <property type="match status" value="1"/>
</dbReference>
<gene>
    <name evidence="7" type="ORF">EM6_3140</name>
</gene>
<evidence type="ECO:0000256" key="3">
    <source>
        <dbReference type="ARBA" id="ARBA00023163"/>
    </source>
</evidence>
<dbReference type="CDD" id="cd06170">
    <property type="entry name" value="LuxR_C_like"/>
    <property type="match status" value="1"/>
</dbReference>
<evidence type="ECO:0000256" key="1">
    <source>
        <dbReference type="ARBA" id="ARBA00023015"/>
    </source>
</evidence>
<feature type="domain" description="Response regulatory" evidence="6">
    <location>
        <begin position="23"/>
        <end position="138"/>
    </location>
</feature>
<dbReference type="InterPro" id="IPR001789">
    <property type="entry name" value="Sig_transdc_resp-reg_receiver"/>
</dbReference>
<dbReference type="PANTHER" id="PTHR43214">
    <property type="entry name" value="TWO-COMPONENT RESPONSE REGULATOR"/>
    <property type="match status" value="1"/>
</dbReference>
<reference evidence="8" key="1">
    <citation type="journal article" date="2017" name="Biotechnol. Biofuels">
        <title>Evaluation of environmental bacterial communities as a factor affecting the growth of duckweed Lemna minor.</title>
        <authorList>
            <person name="Ishizawa H."/>
            <person name="Kuroda M."/>
            <person name="Morikawa M."/>
            <person name="Ike M."/>
        </authorList>
    </citation>
    <scope>NUCLEOTIDE SEQUENCE [LARGE SCALE GENOMIC DNA]</scope>
    <source>
        <strain evidence="8">M6</strain>
    </source>
</reference>
<dbReference type="AlphaFoldDB" id="A0A3G9GCQ3"/>
<evidence type="ECO:0000313" key="7">
    <source>
        <dbReference type="EMBL" id="BBF82499.1"/>
    </source>
</evidence>
<dbReference type="PROSITE" id="PS50110">
    <property type="entry name" value="RESPONSE_REGULATORY"/>
    <property type="match status" value="1"/>
</dbReference>
<dbReference type="GO" id="GO:0000160">
    <property type="term" value="P:phosphorelay signal transduction system"/>
    <property type="evidence" value="ECO:0007669"/>
    <property type="project" value="InterPro"/>
</dbReference>
<dbReference type="SUPFAM" id="SSF52172">
    <property type="entry name" value="CheY-like"/>
    <property type="match status" value="1"/>
</dbReference>
<dbReference type="OrthoDB" id="5292887at2"/>
<dbReference type="Pfam" id="PF00196">
    <property type="entry name" value="GerE"/>
    <property type="match status" value="1"/>
</dbReference>
<keyword evidence="3" id="KW-0804">Transcription</keyword>
<evidence type="ECO:0000259" key="6">
    <source>
        <dbReference type="PROSITE" id="PS50110"/>
    </source>
</evidence>
<dbReference type="InterPro" id="IPR000792">
    <property type="entry name" value="Tscrpt_reg_LuxR_C"/>
</dbReference>
<feature type="domain" description="HTH luxR-type" evidence="5">
    <location>
        <begin position="170"/>
        <end position="235"/>
    </location>
</feature>
<feature type="modified residue" description="4-aspartylphosphate" evidence="4">
    <location>
        <position position="73"/>
    </location>
</feature>
<dbReference type="SUPFAM" id="SSF46894">
    <property type="entry name" value="C-terminal effector domain of the bipartite response regulators"/>
    <property type="match status" value="1"/>
</dbReference>
<organism evidence="7 8">
    <name type="scientific">Asticcacaulis excentricus</name>
    <dbReference type="NCBI Taxonomy" id="78587"/>
    <lineage>
        <taxon>Bacteria</taxon>
        <taxon>Pseudomonadati</taxon>
        <taxon>Pseudomonadota</taxon>
        <taxon>Alphaproteobacteria</taxon>
        <taxon>Caulobacterales</taxon>
        <taxon>Caulobacteraceae</taxon>
        <taxon>Asticcacaulis</taxon>
    </lineage>
</organism>
<sequence>MLHLISRSFKNPQVQFVYMPESRLVLIEDDPFVRRHIATLIEAAPDMRLTGEAGSVAEGLSLLDTAPDLIVLDLGLSDGSGLEIIKAARQRGLPTRILILTVFGDETSVISALTAGADGYVLKDSAESELIGSIRHTLNGGSPISAPVAAYLLRHIRKDASLAVVAEPELAEDAPGITPREIELLSLLAKGLSYKEAASVLDISHHTVGTHVKAIYRKLAVNSRSEAVFEAVRSGLIRM</sequence>
<keyword evidence="4" id="KW-0597">Phosphoprotein</keyword>
<evidence type="ECO:0000256" key="2">
    <source>
        <dbReference type="ARBA" id="ARBA00023125"/>
    </source>
</evidence>
<keyword evidence="1" id="KW-0805">Transcription regulation</keyword>
<dbReference type="PANTHER" id="PTHR43214:SF41">
    <property type="entry name" value="NITRATE_NITRITE RESPONSE REGULATOR PROTEIN NARP"/>
    <property type="match status" value="1"/>
</dbReference>
<evidence type="ECO:0000256" key="4">
    <source>
        <dbReference type="PROSITE-ProRule" id="PRU00169"/>
    </source>
</evidence>
<protein>
    <submittedName>
        <fullName evidence="7">Two component transcriptional regulator, LuxR family</fullName>
    </submittedName>
</protein>
<dbReference type="InterPro" id="IPR011006">
    <property type="entry name" value="CheY-like_superfamily"/>
</dbReference>
<dbReference type="EMBL" id="AP018828">
    <property type="protein sequence ID" value="BBF82499.1"/>
    <property type="molecule type" value="Genomic_DNA"/>
</dbReference>
<evidence type="ECO:0000313" key="8">
    <source>
        <dbReference type="Proteomes" id="UP000278756"/>
    </source>
</evidence>
<accession>A0A3G9GCQ3</accession>
<evidence type="ECO:0000259" key="5">
    <source>
        <dbReference type="PROSITE" id="PS50043"/>
    </source>
</evidence>
<dbReference type="PRINTS" id="PR00038">
    <property type="entry name" value="HTHLUXR"/>
</dbReference>
<dbReference type="Gene3D" id="3.40.50.2300">
    <property type="match status" value="1"/>
</dbReference>
<name>A0A3G9GCQ3_9CAUL</name>
<dbReference type="Proteomes" id="UP000278756">
    <property type="component" value="Chromosome 2"/>
</dbReference>